<dbReference type="Gene3D" id="2.60.40.150">
    <property type="entry name" value="C2 domain"/>
    <property type="match status" value="1"/>
</dbReference>
<dbReference type="InterPro" id="IPR000008">
    <property type="entry name" value="C2_dom"/>
</dbReference>
<evidence type="ECO:0000313" key="3">
    <source>
        <dbReference type="EMBL" id="ROT65044.1"/>
    </source>
</evidence>
<feature type="region of interest" description="Disordered" evidence="1">
    <location>
        <begin position="139"/>
        <end position="259"/>
    </location>
</feature>
<keyword evidence="4" id="KW-1185">Reference proteome</keyword>
<feature type="compositionally biased region" description="Pro residues" evidence="1">
    <location>
        <begin position="156"/>
        <end position="185"/>
    </location>
</feature>
<organism evidence="3 4">
    <name type="scientific">Penaeus vannamei</name>
    <name type="common">Whiteleg shrimp</name>
    <name type="synonym">Litopenaeus vannamei</name>
    <dbReference type="NCBI Taxonomy" id="6689"/>
    <lineage>
        <taxon>Eukaryota</taxon>
        <taxon>Metazoa</taxon>
        <taxon>Ecdysozoa</taxon>
        <taxon>Arthropoda</taxon>
        <taxon>Crustacea</taxon>
        <taxon>Multicrustacea</taxon>
        <taxon>Malacostraca</taxon>
        <taxon>Eumalacostraca</taxon>
        <taxon>Eucarida</taxon>
        <taxon>Decapoda</taxon>
        <taxon>Dendrobranchiata</taxon>
        <taxon>Penaeoidea</taxon>
        <taxon>Penaeidae</taxon>
        <taxon>Penaeus</taxon>
    </lineage>
</organism>
<sequence>MVSLGAPSPPLNRKRSFGLLLSFLSFSGFRPEERILGSGIGVEDPQDQLFFSLLFFFSICGPPSFSAIFLQRAYCLSAPPPPLLPTLQPYPLPPYPTLVASPPPLFPLVPSLPYPRPILTPPLISHFIPTSLPPPIPYLPSPISHTHPSPSDPHASPSPPPYPSPSPPIPDGTPPPCHPLSPPPLHSSTSRPPSILAPLPTPYANPTPPPLTPYANPSPPPPIPVPPPPFHHLSLPNANPSPPPPIPVPPPPPPSIPPPLPRQAIWTHSCCSLTSCLECPWEGTEIFGFVCVAPSQTPTNTKYTYMSPVHGTHPETSSLLGALSSKRDSTYSSMSEYSGRTSPTNSCRSSVGDSVGSGVGSPVGGEAQGHLSFGIQYIPTGSRGATLETRLVITVIEARGLAGKEYLGNACDPYVKVVLWKERRSLRKHKSPPLHVFRTRTVRHTQDPSFNQSFVVEASKSELKVKWKCE</sequence>
<feature type="compositionally biased region" description="Low complexity" evidence="1">
    <location>
        <begin position="141"/>
        <end position="155"/>
    </location>
</feature>
<dbReference type="PROSITE" id="PS50004">
    <property type="entry name" value="C2"/>
    <property type="match status" value="1"/>
</dbReference>
<evidence type="ECO:0000256" key="1">
    <source>
        <dbReference type="SAM" id="MobiDB-lite"/>
    </source>
</evidence>
<feature type="compositionally biased region" description="Pro residues" evidence="1">
    <location>
        <begin position="199"/>
        <end position="230"/>
    </location>
</feature>
<dbReference type="STRING" id="6689.A0A423SLL8"/>
<feature type="compositionally biased region" description="Pro residues" evidence="1">
    <location>
        <begin position="239"/>
        <end position="259"/>
    </location>
</feature>
<feature type="domain" description="C2" evidence="2">
    <location>
        <begin position="367"/>
        <end position="470"/>
    </location>
</feature>
<name>A0A423SLL8_PENVA</name>
<reference evidence="3 4" key="1">
    <citation type="submission" date="2018-04" db="EMBL/GenBank/DDBJ databases">
        <authorList>
            <person name="Zhang X."/>
            <person name="Yuan J."/>
            <person name="Li F."/>
            <person name="Xiang J."/>
        </authorList>
    </citation>
    <scope>NUCLEOTIDE SEQUENCE [LARGE SCALE GENOMIC DNA]</scope>
    <source>
        <tissue evidence="3">Muscle</tissue>
    </source>
</reference>
<dbReference type="SUPFAM" id="SSF49562">
    <property type="entry name" value="C2 domain (Calcium/lipid-binding domain, CaLB)"/>
    <property type="match status" value="1"/>
</dbReference>
<feature type="compositionally biased region" description="Polar residues" evidence="1">
    <location>
        <begin position="330"/>
        <end position="348"/>
    </location>
</feature>
<feature type="region of interest" description="Disordered" evidence="1">
    <location>
        <begin position="330"/>
        <end position="361"/>
    </location>
</feature>
<feature type="compositionally biased region" description="Low complexity" evidence="1">
    <location>
        <begin position="186"/>
        <end position="198"/>
    </location>
</feature>
<dbReference type="EMBL" id="QCYY01003151">
    <property type="protein sequence ID" value="ROT65044.1"/>
    <property type="molecule type" value="Genomic_DNA"/>
</dbReference>
<comment type="caution">
    <text evidence="3">The sequence shown here is derived from an EMBL/GenBank/DDBJ whole genome shotgun (WGS) entry which is preliminary data.</text>
</comment>
<evidence type="ECO:0000259" key="2">
    <source>
        <dbReference type="PROSITE" id="PS50004"/>
    </source>
</evidence>
<gene>
    <name evidence="3" type="ORF">C7M84_017012</name>
</gene>
<dbReference type="OrthoDB" id="67700at2759"/>
<reference evidence="3 4" key="2">
    <citation type="submission" date="2019-01" db="EMBL/GenBank/DDBJ databases">
        <title>The decoding of complex shrimp genome reveals the adaptation for benthos swimmer, frequently molting mechanism and breeding impact on genome.</title>
        <authorList>
            <person name="Sun Y."/>
            <person name="Gao Y."/>
            <person name="Yu Y."/>
        </authorList>
    </citation>
    <scope>NUCLEOTIDE SEQUENCE [LARGE SCALE GENOMIC DNA]</scope>
    <source>
        <tissue evidence="3">Muscle</tissue>
    </source>
</reference>
<evidence type="ECO:0000313" key="4">
    <source>
        <dbReference type="Proteomes" id="UP000283509"/>
    </source>
</evidence>
<dbReference type="AlphaFoldDB" id="A0A423SLL8"/>
<accession>A0A423SLL8</accession>
<proteinExistence type="predicted"/>
<protein>
    <recommendedName>
        <fullName evidence="2">C2 domain-containing protein</fullName>
    </recommendedName>
</protein>
<dbReference type="Pfam" id="PF00168">
    <property type="entry name" value="C2"/>
    <property type="match status" value="1"/>
</dbReference>
<dbReference type="InterPro" id="IPR035892">
    <property type="entry name" value="C2_domain_sf"/>
</dbReference>
<dbReference type="Proteomes" id="UP000283509">
    <property type="component" value="Unassembled WGS sequence"/>
</dbReference>